<dbReference type="InterPro" id="IPR046341">
    <property type="entry name" value="SET_dom_sf"/>
</dbReference>
<dbReference type="PANTHER" id="PTHR13271:SF76">
    <property type="entry name" value="SET DOMAIN-CONTAINING PROTEIN 8"/>
    <property type="match status" value="1"/>
</dbReference>
<dbReference type="EMBL" id="NJEU01000777">
    <property type="protein sequence ID" value="PHH70613.1"/>
    <property type="molecule type" value="Genomic_DNA"/>
</dbReference>
<dbReference type="InterPro" id="IPR050600">
    <property type="entry name" value="SETD3_SETD6_MTase"/>
</dbReference>
<dbReference type="GO" id="GO:0005634">
    <property type="term" value="C:nucleus"/>
    <property type="evidence" value="ECO:0007669"/>
    <property type="project" value="TreeGrafter"/>
</dbReference>
<sequence length="490" mass="54934">MASSSQLPLEALPVWTRLNGASLDGAALEPLDGKGMGLVWSDQSQDARIALAVPRDLVLSAETVHEYAKVDHRFKQLLDAIKSPPDHDKTPDAQAQKSTRKLVMVYLLCHLLQSTKTGWQPAGGITPSPWTEYLGFLPRRLPLPSMWSELDRHLLRGTSLQAALSAKLEAVSSEFHQLRRQTEQLGFWYDFLWKTEAASLSHWILVDAWYRSRSLELPGIGPAMVPVLDMANHATNPSAYYQVDNDGTVTLILRPGCSLSPGDELTISYGATKSAAEMLFTYGFMDAQSTTNQMLLFLDTLPDDPLAEAKLQVFGTRPTLKLSCESSNVTWDCPFVYLMCLNQEDGLQFRLLQQTDGTRYLKLFWQDEDVTDRADDFEALIHQHPLRRVFELRAVMVMHERVACQLEQMQSGWQEVGKLVESGMMNNDCITTARTLREVEGRLLDAAAQALDDEKQRLLTDQEVIAYLASAAAQDEQRHSSPGDDDNEFS</sequence>
<accession>A0A2C5YSL3</accession>
<dbReference type="SUPFAM" id="SSF82199">
    <property type="entry name" value="SET domain"/>
    <property type="match status" value="1"/>
</dbReference>
<dbReference type="Proteomes" id="UP000224854">
    <property type="component" value="Unassembled WGS sequence"/>
</dbReference>
<dbReference type="CDD" id="cd10527">
    <property type="entry name" value="SET_LSMT"/>
    <property type="match status" value="1"/>
</dbReference>
<dbReference type="OrthoDB" id="441812at2759"/>
<protein>
    <recommendedName>
        <fullName evidence="4">SET domain-containing protein</fullName>
    </recommendedName>
</protein>
<evidence type="ECO:0000313" key="2">
    <source>
        <dbReference type="EMBL" id="PHH70613.1"/>
    </source>
</evidence>
<evidence type="ECO:0008006" key="4">
    <source>
        <dbReference type="Google" id="ProtNLM"/>
    </source>
</evidence>
<dbReference type="Gene3D" id="3.90.1410.10">
    <property type="entry name" value="set domain protein methyltransferase, domain 1"/>
    <property type="match status" value="1"/>
</dbReference>
<keyword evidence="3" id="KW-1185">Reference proteome</keyword>
<proteinExistence type="predicted"/>
<dbReference type="GO" id="GO:0016279">
    <property type="term" value="F:protein-lysine N-methyltransferase activity"/>
    <property type="evidence" value="ECO:0007669"/>
    <property type="project" value="TreeGrafter"/>
</dbReference>
<evidence type="ECO:0000313" key="3">
    <source>
        <dbReference type="Proteomes" id="UP000224854"/>
    </source>
</evidence>
<feature type="region of interest" description="Disordered" evidence="1">
    <location>
        <begin position="471"/>
        <end position="490"/>
    </location>
</feature>
<dbReference type="PANTHER" id="PTHR13271">
    <property type="entry name" value="UNCHARACTERIZED PUTATIVE METHYLTRANSFERASE"/>
    <property type="match status" value="1"/>
</dbReference>
<evidence type="ECO:0000256" key="1">
    <source>
        <dbReference type="SAM" id="MobiDB-lite"/>
    </source>
</evidence>
<name>A0A2C5YSL3_9HYPO</name>
<organism evidence="2 3">
    <name type="scientific">Ophiocordyceps australis</name>
    <dbReference type="NCBI Taxonomy" id="1399860"/>
    <lineage>
        <taxon>Eukaryota</taxon>
        <taxon>Fungi</taxon>
        <taxon>Dikarya</taxon>
        <taxon>Ascomycota</taxon>
        <taxon>Pezizomycotina</taxon>
        <taxon>Sordariomycetes</taxon>
        <taxon>Hypocreomycetidae</taxon>
        <taxon>Hypocreales</taxon>
        <taxon>Ophiocordycipitaceae</taxon>
        <taxon>Ophiocordyceps</taxon>
    </lineage>
</organism>
<reference evidence="2 3" key="1">
    <citation type="submission" date="2017-06" db="EMBL/GenBank/DDBJ databases">
        <title>Ant-infecting Ophiocordyceps genomes reveal a high diversity of potential behavioral manipulation genes and a possible major role for enterotoxins.</title>
        <authorList>
            <person name="De Bekker C."/>
            <person name="Evans H.C."/>
            <person name="Brachmann A."/>
            <person name="Hughes D.P."/>
        </authorList>
    </citation>
    <scope>NUCLEOTIDE SEQUENCE [LARGE SCALE GENOMIC DNA]</scope>
    <source>
        <strain evidence="2 3">1348a</strain>
    </source>
</reference>
<dbReference type="AlphaFoldDB" id="A0A2C5YSL3"/>
<gene>
    <name evidence="2" type="ORF">CDD82_7015</name>
</gene>
<comment type="caution">
    <text evidence="2">The sequence shown here is derived from an EMBL/GenBank/DDBJ whole genome shotgun (WGS) entry which is preliminary data.</text>
</comment>